<accession>A0AAD4M3Y2</accession>
<evidence type="ECO:0000259" key="1">
    <source>
        <dbReference type="Pfam" id="PF13449"/>
    </source>
</evidence>
<dbReference type="PANTHER" id="PTHR37957">
    <property type="entry name" value="BLR7070 PROTEIN"/>
    <property type="match status" value="1"/>
</dbReference>
<dbReference type="InterPro" id="IPR027372">
    <property type="entry name" value="Phytase-like_dom"/>
</dbReference>
<dbReference type="AlphaFoldDB" id="A0AAD4M3Y2"/>
<protein>
    <recommendedName>
        <fullName evidence="1">Phytase-like domain-containing protein</fullName>
    </recommendedName>
</protein>
<dbReference type="PANTHER" id="PTHR37957:SF1">
    <property type="entry name" value="PHYTASE-LIKE DOMAIN-CONTAINING PROTEIN"/>
    <property type="match status" value="1"/>
</dbReference>
<evidence type="ECO:0000313" key="3">
    <source>
        <dbReference type="Proteomes" id="UP001203297"/>
    </source>
</evidence>
<gene>
    <name evidence="2" type="ORF">B0F90DRAFT_1917729</name>
</gene>
<sequence length="269" mass="28218">MCALSPLVVMNGTVNYQSRQLVLDFTLTPYNGQTPLSFSATQQTLQLTYKETLLYTERGGVAVIGLDALGSIEPPQAIVPLSTTGQLAFTSGTDPATGRSGNQGFEGLTISPDDSTLYALLQSATIQDGGSKKSTARYPRLVAYDISNSIIQRPSLVGKWVVPLPPDSSGKALGASGLHYVSNGIFLVLSRDGNGHGGSATLSACKLVPPFPASGGEIHLYCHRQADLISIARATDIHGTSFDSPRKPIATRGVLDSGIVPAENVGFVN</sequence>
<dbReference type="Pfam" id="PF13449">
    <property type="entry name" value="Phytase-like"/>
    <property type="match status" value="1"/>
</dbReference>
<feature type="domain" description="Phytase-like" evidence="1">
    <location>
        <begin position="89"/>
        <end position="198"/>
    </location>
</feature>
<reference evidence="2" key="1">
    <citation type="journal article" date="2022" name="New Phytol.">
        <title>Evolutionary transition to the ectomycorrhizal habit in the genomes of a hyperdiverse lineage of mushroom-forming fungi.</title>
        <authorList>
            <person name="Looney B."/>
            <person name="Miyauchi S."/>
            <person name="Morin E."/>
            <person name="Drula E."/>
            <person name="Courty P.E."/>
            <person name="Kohler A."/>
            <person name="Kuo A."/>
            <person name="LaButti K."/>
            <person name="Pangilinan J."/>
            <person name="Lipzen A."/>
            <person name="Riley R."/>
            <person name="Andreopoulos W."/>
            <person name="He G."/>
            <person name="Johnson J."/>
            <person name="Nolan M."/>
            <person name="Tritt A."/>
            <person name="Barry K.W."/>
            <person name="Grigoriev I.V."/>
            <person name="Nagy L.G."/>
            <person name="Hibbett D."/>
            <person name="Henrissat B."/>
            <person name="Matheny P.B."/>
            <person name="Labbe J."/>
            <person name="Martin F.M."/>
        </authorList>
    </citation>
    <scope>NUCLEOTIDE SEQUENCE</scope>
    <source>
        <strain evidence="2">BPL690</strain>
    </source>
</reference>
<keyword evidence="3" id="KW-1185">Reference proteome</keyword>
<organism evidence="2 3">
    <name type="scientific">Multifurca ochricompacta</name>
    <dbReference type="NCBI Taxonomy" id="376703"/>
    <lineage>
        <taxon>Eukaryota</taxon>
        <taxon>Fungi</taxon>
        <taxon>Dikarya</taxon>
        <taxon>Basidiomycota</taxon>
        <taxon>Agaricomycotina</taxon>
        <taxon>Agaricomycetes</taxon>
        <taxon>Russulales</taxon>
        <taxon>Russulaceae</taxon>
        <taxon>Multifurca</taxon>
    </lineage>
</organism>
<name>A0AAD4M3Y2_9AGAM</name>
<dbReference type="Proteomes" id="UP001203297">
    <property type="component" value="Unassembled WGS sequence"/>
</dbReference>
<proteinExistence type="predicted"/>
<dbReference type="EMBL" id="WTXG01000018">
    <property type="protein sequence ID" value="KAI0300504.1"/>
    <property type="molecule type" value="Genomic_DNA"/>
</dbReference>
<comment type="caution">
    <text evidence="2">The sequence shown here is derived from an EMBL/GenBank/DDBJ whole genome shotgun (WGS) entry which is preliminary data.</text>
</comment>
<evidence type="ECO:0000313" key="2">
    <source>
        <dbReference type="EMBL" id="KAI0300504.1"/>
    </source>
</evidence>